<reference evidence="2 3" key="1">
    <citation type="submission" date="2019-02" db="EMBL/GenBank/DDBJ databases">
        <title>Genome sequencing of Clostridium botulinum clinical isolates.</title>
        <authorList>
            <person name="Brunt J."/>
            <person name="Van Vliet A.H.M."/>
            <person name="Stringer S.C."/>
            <person name="Grant K.A."/>
            <person name="Carter A.C."/>
            <person name="Peck M.W."/>
        </authorList>
    </citation>
    <scope>NUCLEOTIDE SEQUENCE [LARGE SCALE GENOMIC DNA]</scope>
    <source>
        <strain evidence="2 3">R1125/03</strain>
    </source>
</reference>
<dbReference type="Proteomes" id="UP000473089">
    <property type="component" value="Unassembled WGS sequence"/>
</dbReference>
<dbReference type="Gene3D" id="2.60.120.40">
    <property type="match status" value="1"/>
</dbReference>
<dbReference type="InterPro" id="IPR050149">
    <property type="entry name" value="Collagen_superfamily"/>
</dbReference>
<sequence length="232" mass="23291">MKICIPTCTRCTCPQGVPGPTGLQGITGPTGPQGITGPTGPQGITGPTGPQGITGPTGPQGITGPTGPQGVTGTTGIQGITGSTGPQGITGPTGSLNNFLVVGRNTYVNVQANNPIPFTSASYGPTGSYISYTNGSADVILQPGVYFVSYSASPVDGLGGSGYSGVQLKLNSSFIQYSDSWVITSPGPTATQTFNNSAIIEVTTSNSVLNLVAITTDTDFLQTVSLSIIKLT</sequence>
<name>A0A6M0SWY1_CLOBO</name>
<gene>
    <name evidence="2" type="ORF">EXM42_05020</name>
</gene>
<dbReference type="EMBL" id="SGJP01000008">
    <property type="protein sequence ID" value="NFA59774.1"/>
    <property type="molecule type" value="Genomic_DNA"/>
</dbReference>
<dbReference type="Pfam" id="PF01391">
    <property type="entry name" value="Collagen"/>
    <property type="match status" value="1"/>
</dbReference>
<dbReference type="GO" id="GO:0005615">
    <property type="term" value="C:extracellular space"/>
    <property type="evidence" value="ECO:0007669"/>
    <property type="project" value="TreeGrafter"/>
</dbReference>
<dbReference type="AlphaFoldDB" id="A0A6M0SWY1"/>
<dbReference type="InterPro" id="IPR008160">
    <property type="entry name" value="Collagen"/>
</dbReference>
<accession>A0A6M0SWY1</accession>
<evidence type="ECO:0000256" key="1">
    <source>
        <dbReference type="SAM" id="MobiDB-lite"/>
    </source>
</evidence>
<organism evidence="2 3">
    <name type="scientific">Clostridium botulinum</name>
    <dbReference type="NCBI Taxonomy" id="1491"/>
    <lineage>
        <taxon>Bacteria</taxon>
        <taxon>Bacillati</taxon>
        <taxon>Bacillota</taxon>
        <taxon>Clostridia</taxon>
        <taxon>Eubacteriales</taxon>
        <taxon>Clostridiaceae</taxon>
        <taxon>Clostridium</taxon>
    </lineage>
</organism>
<proteinExistence type="predicted"/>
<protein>
    <submittedName>
        <fullName evidence="2">Collagen-like protein</fullName>
    </submittedName>
</protein>
<dbReference type="InterPro" id="IPR008983">
    <property type="entry name" value="Tumour_necrosis_fac-like_dom"/>
</dbReference>
<dbReference type="GO" id="GO:0031012">
    <property type="term" value="C:extracellular matrix"/>
    <property type="evidence" value="ECO:0007669"/>
    <property type="project" value="TreeGrafter"/>
</dbReference>
<keyword evidence="2" id="KW-0176">Collagen</keyword>
<dbReference type="GO" id="GO:0030020">
    <property type="term" value="F:extracellular matrix structural constituent conferring tensile strength"/>
    <property type="evidence" value="ECO:0007669"/>
    <property type="project" value="TreeGrafter"/>
</dbReference>
<dbReference type="PANTHER" id="PTHR24023">
    <property type="entry name" value="COLLAGEN ALPHA"/>
    <property type="match status" value="1"/>
</dbReference>
<comment type="caution">
    <text evidence="2">The sequence shown here is derived from an EMBL/GenBank/DDBJ whole genome shotgun (WGS) entry which is preliminary data.</text>
</comment>
<dbReference type="GO" id="GO:0030198">
    <property type="term" value="P:extracellular matrix organization"/>
    <property type="evidence" value="ECO:0007669"/>
    <property type="project" value="TreeGrafter"/>
</dbReference>
<evidence type="ECO:0000313" key="2">
    <source>
        <dbReference type="EMBL" id="NFA59774.1"/>
    </source>
</evidence>
<dbReference type="PANTHER" id="PTHR24023:SF1095">
    <property type="entry name" value="EGF-LIKE DOMAIN-CONTAINING PROTEIN"/>
    <property type="match status" value="1"/>
</dbReference>
<feature type="region of interest" description="Disordered" evidence="1">
    <location>
        <begin position="24"/>
        <end position="92"/>
    </location>
</feature>
<evidence type="ECO:0000313" key="3">
    <source>
        <dbReference type="Proteomes" id="UP000473089"/>
    </source>
</evidence>